<protein>
    <submittedName>
        <fullName evidence="1">Uncharacterized protein</fullName>
    </submittedName>
</protein>
<dbReference type="OrthoDB" id="6077919at2759"/>
<dbReference type="EMBL" id="AK170582">
    <property type="protein sequence ID" value="BAE41892.1"/>
    <property type="molecule type" value="mRNA"/>
</dbReference>
<dbReference type="AGR" id="MGI:2679270"/>
<name>Q3TCR3_MOUSE</name>
<gene>
    <name evidence="2" type="primary">Zkscan17</name>
</gene>
<reference evidence="1" key="2">
    <citation type="journal article" date="2000" name="Genome Res.">
        <title>Normalization and subtraction of cap-trapper-selected cDNAs to prepare full-length cDNA libraries for rapid discovery of new genes.</title>
        <authorList>
            <person name="Carninci P."/>
            <person name="Shibata Y."/>
            <person name="Hayatsu N."/>
            <person name="Sugahara Y."/>
            <person name="Shibata K."/>
            <person name="Itoh M."/>
            <person name="Konno H."/>
            <person name="Okazaki Y."/>
            <person name="Muramatsu M."/>
            <person name="Hayashizaki Y."/>
        </authorList>
    </citation>
    <scope>NUCLEOTIDE SEQUENCE</scope>
    <source>
        <strain evidence="1">NOD</strain>
    </source>
</reference>
<proteinExistence type="evidence at transcript level"/>
<reference evidence="1" key="5">
    <citation type="journal article" date="2002" name="Nature">
        <title>Analysis of the mouse transcriptome based on functional annotation of 60,770 full-length cDNAs.</title>
        <authorList>
            <consortium name="The FANTOM Consortium and the RIKEN Genome Exploration Research Group Phase I and II Team"/>
        </authorList>
    </citation>
    <scope>NUCLEOTIDE SEQUENCE</scope>
    <source>
        <strain evidence="1">NOD</strain>
    </source>
</reference>
<dbReference type="MGI" id="MGI:2679270">
    <property type="gene designation" value="Zkscan17"/>
</dbReference>
<reference evidence="1" key="8">
    <citation type="journal article" date="2005" name="Science">
        <title>Antisense Transcription in the Mammalian Transcriptome.</title>
        <authorList>
            <consortium name="RIKEN Genome Exploration Research Group and Genome Science Group (Genome Network Project Core Group) and the FANTOM Consortium"/>
        </authorList>
    </citation>
    <scope>NUCLEOTIDE SEQUENCE</scope>
    <source>
        <strain evidence="1">NOD</strain>
    </source>
</reference>
<sequence>MWLPQLRGALIACEARTGGAGSLSLQRPLLEQHGYGSCSAQHSTFFFLKNSGSSLGAVFAALCWSRIELPRTAYGWILLCLCDFSDSLGNTPNGTPKFASFSRLGLE</sequence>
<evidence type="ECO:0000313" key="1">
    <source>
        <dbReference type="EMBL" id="BAE41892.1"/>
    </source>
</evidence>
<evidence type="ECO:0000313" key="2">
    <source>
        <dbReference type="MGI" id="MGI:2679270"/>
    </source>
</evidence>
<reference evidence="1" key="6">
    <citation type="submission" date="2004-04" db="EMBL/GenBank/DDBJ databases">
        <authorList>
            <person name="Arakawa T."/>
            <person name="Carninci P."/>
            <person name="Fukuda S."/>
            <person name="Hashizume W."/>
            <person name="Hayashida K."/>
            <person name="Hori F."/>
            <person name="Iida J."/>
            <person name="Imamura K."/>
            <person name="Imotani K."/>
            <person name="Itoh M."/>
            <person name="Kanagawa S."/>
            <person name="Kawai J."/>
            <person name="Kojima M."/>
            <person name="Konno H."/>
            <person name="Murata M."/>
            <person name="Nakamura M."/>
            <person name="Ninomiya N."/>
            <person name="Nishiyori H."/>
            <person name="Nomura K."/>
            <person name="Ohno M."/>
            <person name="Sakazume N."/>
            <person name="Sano H."/>
            <person name="Sasaki D."/>
            <person name="Shibata K."/>
            <person name="Shiraki T."/>
            <person name="Tagami M."/>
            <person name="Tagami Y."/>
            <person name="Waki K."/>
            <person name="Watahiki A."/>
            <person name="Muramatsu M."/>
            <person name="Hayashizaki Y."/>
        </authorList>
    </citation>
    <scope>NUCLEOTIDE SEQUENCE</scope>
    <source>
        <strain evidence="1">NOD</strain>
    </source>
</reference>
<reference evidence="1" key="3">
    <citation type="journal article" date="2000" name="Genome Res.">
        <title>RIKEN integrated sequence analysis (RISA) system--384-format sequencing pipeline with 384 multicapillary sequencer.</title>
        <authorList>
            <person name="Shibata K."/>
            <person name="Itoh M."/>
            <person name="Aizawa K."/>
            <person name="Nagaoka S."/>
            <person name="Sasaki N."/>
            <person name="Carninci P."/>
            <person name="Konno H."/>
            <person name="Akiyama J."/>
            <person name="Nishi K."/>
            <person name="Kitsunai T."/>
            <person name="Tashiro H."/>
            <person name="Itoh M."/>
            <person name="Sumi N."/>
            <person name="Ishii Y."/>
            <person name="Nakamura S."/>
            <person name="Hazama M."/>
            <person name="Nishine T."/>
            <person name="Harada A."/>
            <person name="Yamamoto R."/>
            <person name="Matsumoto H."/>
            <person name="Sakaguchi S."/>
            <person name="Ikegami T."/>
            <person name="Kashiwagi K."/>
            <person name="Fujiwake S."/>
            <person name="Inoue K."/>
            <person name="Togawa Y."/>
            <person name="Izawa M."/>
            <person name="Ohara E."/>
            <person name="Watahiki M."/>
            <person name="Yoneda Y."/>
            <person name="Ishikawa T."/>
            <person name="Ozawa K."/>
            <person name="Tanaka T."/>
            <person name="Matsuura S."/>
            <person name="Kawai J."/>
            <person name="Okazaki Y."/>
            <person name="Muramatsu M."/>
            <person name="Inoue Y."/>
            <person name="Kira A."/>
            <person name="Hayashizaki Y."/>
        </authorList>
    </citation>
    <scope>NUCLEOTIDE SEQUENCE</scope>
    <source>
        <strain evidence="1">NOD</strain>
    </source>
</reference>
<organism evidence="1">
    <name type="scientific">Mus musculus</name>
    <name type="common">Mouse</name>
    <dbReference type="NCBI Taxonomy" id="10090"/>
    <lineage>
        <taxon>Eukaryota</taxon>
        <taxon>Metazoa</taxon>
        <taxon>Chordata</taxon>
        <taxon>Craniata</taxon>
        <taxon>Vertebrata</taxon>
        <taxon>Euteleostomi</taxon>
        <taxon>Mammalia</taxon>
        <taxon>Eutheria</taxon>
        <taxon>Euarchontoglires</taxon>
        <taxon>Glires</taxon>
        <taxon>Rodentia</taxon>
        <taxon>Myomorpha</taxon>
        <taxon>Muroidea</taxon>
        <taxon>Muridae</taxon>
        <taxon>Murinae</taxon>
        <taxon>Mus</taxon>
        <taxon>Mus</taxon>
    </lineage>
</organism>
<reference evidence="1" key="7">
    <citation type="journal article" date="2005" name="Science">
        <title>The Transcriptional Landscape of the Mammalian Genome.</title>
        <authorList>
            <consortium name="The FANTOM Consortium"/>
            <consortium name="Riken Genome Exploration Research Group and Genome Science Group (Genome Network Project Core Group)"/>
        </authorList>
    </citation>
    <scope>NUCLEOTIDE SEQUENCE</scope>
    <source>
        <strain evidence="1">NOD</strain>
    </source>
</reference>
<accession>Q3TCR3</accession>
<reference evidence="1" key="4">
    <citation type="journal article" date="2001" name="Nature">
        <title>Functional annotation of a full-length mouse cDNA collection.</title>
        <authorList>
            <consortium name="The RIKEN Genome Exploration Research Group Phase II Team and the FANTOM Consortium"/>
        </authorList>
    </citation>
    <scope>NUCLEOTIDE SEQUENCE</scope>
    <source>
        <strain evidence="1">NOD</strain>
    </source>
</reference>
<dbReference type="AlphaFoldDB" id="Q3TCR3"/>
<reference evidence="1" key="1">
    <citation type="journal article" date="1999" name="Methods Enzymol.">
        <title>High-efficiency full-length cDNA cloning.</title>
        <authorList>
            <person name="Carninci P."/>
            <person name="Hayashizaki Y."/>
        </authorList>
    </citation>
    <scope>NUCLEOTIDE SEQUENCE</scope>
    <source>
        <strain evidence="1">NOD</strain>
    </source>
</reference>